<evidence type="ECO:0000313" key="5">
    <source>
        <dbReference type="EMBL" id="PVG82155.1"/>
    </source>
</evidence>
<reference evidence="5 6" key="1">
    <citation type="submission" date="2018-04" db="EMBL/GenBank/DDBJ databases">
        <title>Genome of Nocardioides gansuensis WSJ-1.</title>
        <authorList>
            <person name="Wu S."/>
            <person name="Wang G."/>
        </authorList>
    </citation>
    <scope>NUCLEOTIDE SEQUENCE [LARGE SCALE GENOMIC DNA]</scope>
    <source>
        <strain evidence="5 6">WSJ-1</strain>
    </source>
</reference>
<dbReference type="Gene3D" id="1.10.10.10">
    <property type="entry name" value="Winged helix-like DNA-binding domain superfamily/Winged helix DNA-binding domain"/>
    <property type="match status" value="1"/>
</dbReference>
<evidence type="ECO:0000313" key="6">
    <source>
        <dbReference type="Proteomes" id="UP000246018"/>
    </source>
</evidence>
<evidence type="ECO:0000256" key="1">
    <source>
        <dbReference type="ARBA" id="ARBA00023015"/>
    </source>
</evidence>
<dbReference type="Proteomes" id="UP000246018">
    <property type="component" value="Unassembled WGS sequence"/>
</dbReference>
<dbReference type="GO" id="GO:0003677">
    <property type="term" value="F:DNA binding"/>
    <property type="evidence" value="ECO:0007669"/>
    <property type="project" value="UniProtKB-KW"/>
</dbReference>
<accession>A0A2T8F8Y5</accession>
<keyword evidence="6" id="KW-1185">Reference proteome</keyword>
<dbReference type="InterPro" id="IPR036388">
    <property type="entry name" value="WH-like_DNA-bd_sf"/>
</dbReference>
<dbReference type="CDD" id="cd06170">
    <property type="entry name" value="LuxR_C_like"/>
    <property type="match status" value="1"/>
</dbReference>
<dbReference type="PRINTS" id="PR00038">
    <property type="entry name" value="HTHLUXR"/>
</dbReference>
<dbReference type="SMART" id="SM00421">
    <property type="entry name" value="HTH_LUXR"/>
    <property type="match status" value="1"/>
</dbReference>
<gene>
    <name evidence="5" type="ORF">DDE18_14125</name>
</gene>
<sequence length="310" mass="33155">MRVRALGVVRSVVPYDAFAWPLTDPETSVGTDPLADVPSLSELPTLIRLKYQAPHRWTSLNGVQTLAGAGPSPWRELLAGHGIRDVASLAFTDRFGCWAFLDLWREREFSAEEVALLAAVRPALTRALRDCMAHGLRVAPAPWAEAGPAVLLLSPALDVREQTEQGELLLRQLLPTEADRAPVPAGAYNVAAQLEAVETGVDSHPAVARSLLPDGRLARFRAARLGGPEGDIAVTIEPAPPADRLALFGVAHGLTPRERQVLACLADGDDTRGVAARLSMSEHTVGGHLKAITAKTGLRSRRTLLARATA</sequence>
<dbReference type="InterPro" id="IPR000792">
    <property type="entry name" value="Tscrpt_reg_LuxR_C"/>
</dbReference>
<organism evidence="5 6">
    <name type="scientific">Nocardioides gansuensis</name>
    <dbReference type="NCBI Taxonomy" id="2138300"/>
    <lineage>
        <taxon>Bacteria</taxon>
        <taxon>Bacillati</taxon>
        <taxon>Actinomycetota</taxon>
        <taxon>Actinomycetes</taxon>
        <taxon>Propionibacteriales</taxon>
        <taxon>Nocardioidaceae</taxon>
        <taxon>Nocardioides</taxon>
    </lineage>
</organism>
<dbReference type="GO" id="GO:0006355">
    <property type="term" value="P:regulation of DNA-templated transcription"/>
    <property type="evidence" value="ECO:0007669"/>
    <property type="project" value="InterPro"/>
</dbReference>
<feature type="domain" description="HTH luxR-type" evidence="4">
    <location>
        <begin position="247"/>
        <end position="310"/>
    </location>
</feature>
<dbReference type="Pfam" id="PF00196">
    <property type="entry name" value="GerE"/>
    <property type="match status" value="1"/>
</dbReference>
<dbReference type="OrthoDB" id="9815744at2"/>
<keyword evidence="2" id="KW-0238">DNA-binding</keyword>
<name>A0A2T8F8Y5_9ACTN</name>
<dbReference type="InterPro" id="IPR016032">
    <property type="entry name" value="Sig_transdc_resp-reg_C-effctor"/>
</dbReference>
<dbReference type="PROSITE" id="PS50043">
    <property type="entry name" value="HTH_LUXR_2"/>
    <property type="match status" value="1"/>
</dbReference>
<dbReference type="PROSITE" id="PS00622">
    <property type="entry name" value="HTH_LUXR_1"/>
    <property type="match status" value="1"/>
</dbReference>
<protein>
    <submittedName>
        <fullName evidence="5">LuxR family transcriptional regulator</fullName>
    </submittedName>
</protein>
<dbReference type="PANTHER" id="PTHR44688">
    <property type="entry name" value="DNA-BINDING TRANSCRIPTIONAL ACTIVATOR DEVR_DOSR"/>
    <property type="match status" value="1"/>
</dbReference>
<proteinExistence type="predicted"/>
<dbReference type="SUPFAM" id="SSF46894">
    <property type="entry name" value="C-terminal effector domain of the bipartite response regulators"/>
    <property type="match status" value="1"/>
</dbReference>
<dbReference type="PANTHER" id="PTHR44688:SF16">
    <property type="entry name" value="DNA-BINDING TRANSCRIPTIONAL ACTIVATOR DEVR_DOSR"/>
    <property type="match status" value="1"/>
</dbReference>
<dbReference type="AlphaFoldDB" id="A0A2T8F8Y5"/>
<keyword evidence="1" id="KW-0805">Transcription regulation</keyword>
<evidence type="ECO:0000256" key="3">
    <source>
        <dbReference type="ARBA" id="ARBA00023163"/>
    </source>
</evidence>
<keyword evidence="3" id="KW-0804">Transcription</keyword>
<evidence type="ECO:0000256" key="2">
    <source>
        <dbReference type="ARBA" id="ARBA00023125"/>
    </source>
</evidence>
<comment type="caution">
    <text evidence="5">The sequence shown here is derived from an EMBL/GenBank/DDBJ whole genome shotgun (WGS) entry which is preliminary data.</text>
</comment>
<evidence type="ECO:0000259" key="4">
    <source>
        <dbReference type="PROSITE" id="PS50043"/>
    </source>
</evidence>
<dbReference type="EMBL" id="QDGZ01000006">
    <property type="protein sequence ID" value="PVG82155.1"/>
    <property type="molecule type" value="Genomic_DNA"/>
</dbReference>